<gene>
    <name evidence="2" type="ORF">E1301_Tti015245</name>
</gene>
<feature type="region of interest" description="Disordered" evidence="1">
    <location>
        <begin position="119"/>
        <end position="141"/>
    </location>
</feature>
<evidence type="ECO:0000256" key="1">
    <source>
        <dbReference type="SAM" id="MobiDB-lite"/>
    </source>
</evidence>
<accession>A0A5A9PWM8</accession>
<reference evidence="2 3" key="1">
    <citation type="journal article" date="2019" name="Mol. Ecol. Resour.">
        <title>Chromosome-level genome assembly of Triplophysa tibetana, a fish adapted to the harsh high-altitude environment of the Tibetan Plateau.</title>
        <authorList>
            <person name="Yang X."/>
            <person name="Liu H."/>
            <person name="Ma Z."/>
            <person name="Zou Y."/>
            <person name="Zou M."/>
            <person name="Mao Y."/>
            <person name="Li X."/>
            <person name="Wang H."/>
            <person name="Chen T."/>
            <person name="Wang W."/>
            <person name="Yang R."/>
        </authorList>
    </citation>
    <scope>NUCLEOTIDE SEQUENCE [LARGE SCALE GENOMIC DNA]</scope>
    <source>
        <strain evidence="2">TTIB1903HZAU</strain>
        <tissue evidence="2">Muscle</tissue>
    </source>
</reference>
<evidence type="ECO:0000313" key="2">
    <source>
        <dbReference type="EMBL" id="KAA0724717.1"/>
    </source>
</evidence>
<evidence type="ECO:0000313" key="3">
    <source>
        <dbReference type="Proteomes" id="UP000324632"/>
    </source>
</evidence>
<keyword evidence="3" id="KW-1185">Reference proteome</keyword>
<name>A0A5A9PWM8_9TELE</name>
<feature type="compositionally biased region" description="Basic and acidic residues" evidence="1">
    <location>
        <begin position="128"/>
        <end position="141"/>
    </location>
</feature>
<dbReference type="AlphaFoldDB" id="A0A5A9PWM8"/>
<organism evidence="2 3">
    <name type="scientific">Triplophysa tibetana</name>
    <dbReference type="NCBI Taxonomy" id="1572043"/>
    <lineage>
        <taxon>Eukaryota</taxon>
        <taxon>Metazoa</taxon>
        <taxon>Chordata</taxon>
        <taxon>Craniata</taxon>
        <taxon>Vertebrata</taxon>
        <taxon>Euteleostomi</taxon>
        <taxon>Actinopterygii</taxon>
        <taxon>Neopterygii</taxon>
        <taxon>Teleostei</taxon>
        <taxon>Ostariophysi</taxon>
        <taxon>Cypriniformes</taxon>
        <taxon>Nemacheilidae</taxon>
        <taxon>Triplophysa</taxon>
    </lineage>
</organism>
<dbReference type="Proteomes" id="UP000324632">
    <property type="component" value="Chromosome 2"/>
</dbReference>
<dbReference type="EMBL" id="SOYY01000002">
    <property type="protein sequence ID" value="KAA0724717.1"/>
    <property type="molecule type" value="Genomic_DNA"/>
</dbReference>
<protein>
    <submittedName>
        <fullName evidence="2">Uncharacterized protein</fullName>
    </submittedName>
</protein>
<comment type="caution">
    <text evidence="2">The sequence shown here is derived from an EMBL/GenBank/DDBJ whole genome shotgun (WGS) entry which is preliminary data.</text>
</comment>
<proteinExistence type="predicted"/>
<sequence length="197" mass="21896">MTQNSDTTDGKSDMCDFLWADLDVIHRSLCLADVEQFGNEGSGQFVVDGNVYIPLHDQHTLLNKSYIQNQTCAVTTSSQSSSDLSHQPIFFSFTQMIARRPVPLSVKSLFTAGRAAFNPLNPRQISPPEEKNSKRRERQPALHFHDIRPFQTAVQCLRADGRMSGGSAHIRRSDQVVRASSSTCSSVMPIALELKQS</sequence>